<keyword evidence="2" id="KW-1003">Cell membrane</keyword>
<dbReference type="FunCoup" id="A0A5F8GC22">
    <property type="interactions" value="65"/>
</dbReference>
<keyword evidence="6" id="KW-1015">Disulfide bond</keyword>
<dbReference type="PANTHER" id="PTHR32217">
    <property type="entry name" value="LYMPHOCYTE ANTIGEN 6H"/>
    <property type="match status" value="1"/>
</dbReference>
<evidence type="ECO:0000256" key="8">
    <source>
        <dbReference type="ARBA" id="ARBA00023288"/>
    </source>
</evidence>
<dbReference type="SUPFAM" id="SSF57302">
    <property type="entry name" value="Snake toxin-like"/>
    <property type="match status" value="1"/>
</dbReference>
<reference evidence="10" key="3">
    <citation type="submission" date="2025-09" db="UniProtKB">
        <authorList>
            <consortium name="Ensembl"/>
        </authorList>
    </citation>
    <scope>IDENTIFICATION</scope>
</reference>
<evidence type="ECO:0000313" key="11">
    <source>
        <dbReference type="Proteomes" id="UP000002280"/>
    </source>
</evidence>
<evidence type="ECO:0000256" key="3">
    <source>
        <dbReference type="ARBA" id="ARBA00022622"/>
    </source>
</evidence>
<dbReference type="Ensembl" id="ENSMODT00000066859.1">
    <property type="protein sequence ID" value="ENSMODP00000044934.1"/>
    <property type="gene ID" value="ENSMODG00000043432.1"/>
</dbReference>
<reference evidence="10" key="2">
    <citation type="submission" date="2025-08" db="UniProtKB">
        <authorList>
            <consortium name="Ensembl"/>
        </authorList>
    </citation>
    <scope>IDENTIFICATION</scope>
</reference>
<keyword evidence="7" id="KW-0325">Glycoprotein</keyword>
<dbReference type="InParanoid" id="A0A5F8GC22"/>
<evidence type="ECO:0000256" key="7">
    <source>
        <dbReference type="ARBA" id="ARBA00023180"/>
    </source>
</evidence>
<dbReference type="InterPro" id="IPR045860">
    <property type="entry name" value="Snake_toxin-like_sf"/>
</dbReference>
<reference evidence="10 11" key="1">
    <citation type="journal article" date="2007" name="Nature">
        <title>Genome of the marsupial Monodelphis domestica reveals innovation in non-coding sequences.</title>
        <authorList>
            <person name="Mikkelsen T.S."/>
            <person name="Wakefield M.J."/>
            <person name="Aken B."/>
            <person name="Amemiya C.T."/>
            <person name="Chang J.L."/>
            <person name="Duke S."/>
            <person name="Garber M."/>
            <person name="Gentles A.J."/>
            <person name="Goodstadt L."/>
            <person name="Heger A."/>
            <person name="Jurka J."/>
            <person name="Kamal M."/>
            <person name="Mauceli E."/>
            <person name="Searle S.M."/>
            <person name="Sharpe T."/>
            <person name="Baker M.L."/>
            <person name="Batzer M.A."/>
            <person name="Benos P.V."/>
            <person name="Belov K."/>
            <person name="Clamp M."/>
            <person name="Cook A."/>
            <person name="Cuff J."/>
            <person name="Das R."/>
            <person name="Davidow L."/>
            <person name="Deakin J.E."/>
            <person name="Fazzari M.J."/>
            <person name="Glass J.L."/>
            <person name="Grabherr M."/>
            <person name="Greally J.M."/>
            <person name="Gu W."/>
            <person name="Hore T.A."/>
            <person name="Huttley G.A."/>
            <person name="Kleber M."/>
            <person name="Jirtle R.L."/>
            <person name="Koina E."/>
            <person name="Lee J.T."/>
            <person name="Mahony S."/>
            <person name="Marra M.A."/>
            <person name="Miller R.D."/>
            <person name="Nicholls R.D."/>
            <person name="Oda M."/>
            <person name="Papenfuss A.T."/>
            <person name="Parra Z.E."/>
            <person name="Pollock D.D."/>
            <person name="Ray D.A."/>
            <person name="Schein J.E."/>
            <person name="Speed T.P."/>
            <person name="Thompson K."/>
            <person name="VandeBerg J.L."/>
            <person name="Wade C.M."/>
            <person name="Walker J.A."/>
            <person name="Waters P.D."/>
            <person name="Webber C."/>
            <person name="Weidman J.R."/>
            <person name="Xie X."/>
            <person name="Zody M.C."/>
            <person name="Baldwin J."/>
            <person name="Abdouelleil A."/>
            <person name="Abdulkadir J."/>
            <person name="Abebe A."/>
            <person name="Abera B."/>
            <person name="Abreu J."/>
            <person name="Acer S.C."/>
            <person name="Aftuck L."/>
            <person name="Alexander A."/>
            <person name="An P."/>
            <person name="Anderson E."/>
            <person name="Anderson S."/>
            <person name="Arachi H."/>
            <person name="Azer M."/>
            <person name="Bachantsang P."/>
            <person name="Barry A."/>
            <person name="Bayul T."/>
            <person name="Berlin A."/>
            <person name="Bessette D."/>
            <person name="Bloom T."/>
            <person name="Bloom T."/>
            <person name="Boguslavskiy L."/>
            <person name="Bonnet C."/>
            <person name="Boukhgalter B."/>
            <person name="Bourzgui I."/>
            <person name="Brown A."/>
            <person name="Cahill P."/>
            <person name="Channer S."/>
            <person name="Cheshatsang Y."/>
            <person name="Chuda L."/>
            <person name="Citroen M."/>
            <person name="Collymore A."/>
            <person name="Cooke P."/>
            <person name="Costello M."/>
            <person name="D'Aco K."/>
            <person name="Daza R."/>
            <person name="De Haan G."/>
            <person name="DeGray S."/>
            <person name="DeMaso C."/>
            <person name="Dhargay N."/>
            <person name="Dooley K."/>
            <person name="Dooley E."/>
            <person name="Doricent M."/>
            <person name="Dorje P."/>
            <person name="Dorjee K."/>
            <person name="Dupes A."/>
            <person name="Elong R."/>
            <person name="Falk J."/>
            <person name="Farina A."/>
            <person name="Faro S."/>
            <person name="Ferguson D."/>
            <person name="Fisher S."/>
            <person name="Foley C.D."/>
            <person name="Franke A."/>
            <person name="Friedrich D."/>
            <person name="Gadbois L."/>
            <person name="Gearin G."/>
            <person name="Gearin C.R."/>
            <person name="Giannoukos G."/>
            <person name="Goode T."/>
            <person name="Graham J."/>
            <person name="Grandbois E."/>
            <person name="Grewal S."/>
            <person name="Gyaltsen K."/>
            <person name="Hafez N."/>
            <person name="Hagos B."/>
            <person name="Hall J."/>
            <person name="Henson C."/>
            <person name="Hollinger A."/>
            <person name="Honan T."/>
            <person name="Huard M.D."/>
            <person name="Hughes L."/>
            <person name="Hurhula B."/>
            <person name="Husby M.E."/>
            <person name="Kamat A."/>
            <person name="Kanga B."/>
            <person name="Kashin S."/>
            <person name="Khazanovich D."/>
            <person name="Kisner P."/>
            <person name="Lance K."/>
            <person name="Lara M."/>
            <person name="Lee W."/>
            <person name="Lennon N."/>
            <person name="Letendre F."/>
            <person name="LeVine R."/>
            <person name="Lipovsky A."/>
            <person name="Liu X."/>
            <person name="Liu J."/>
            <person name="Liu S."/>
            <person name="Lokyitsang T."/>
            <person name="Lokyitsang Y."/>
            <person name="Lubonja R."/>
            <person name="Lui A."/>
            <person name="MacDonald P."/>
            <person name="Magnisalis V."/>
            <person name="Maru K."/>
            <person name="Matthews C."/>
            <person name="McCusker W."/>
            <person name="McDonough S."/>
            <person name="Mehta T."/>
            <person name="Meldrim J."/>
            <person name="Meneus L."/>
            <person name="Mihai O."/>
            <person name="Mihalev A."/>
            <person name="Mihova T."/>
            <person name="Mittelman R."/>
            <person name="Mlenga V."/>
            <person name="Montmayeur A."/>
            <person name="Mulrain L."/>
            <person name="Navidi A."/>
            <person name="Naylor J."/>
            <person name="Negash T."/>
            <person name="Nguyen T."/>
            <person name="Nguyen N."/>
            <person name="Nicol R."/>
            <person name="Norbu C."/>
            <person name="Norbu N."/>
            <person name="Novod N."/>
            <person name="O'Neill B."/>
            <person name="Osman S."/>
            <person name="Markiewicz E."/>
            <person name="Oyono O.L."/>
            <person name="Patti C."/>
            <person name="Phunkhang P."/>
            <person name="Pierre F."/>
            <person name="Priest M."/>
            <person name="Raghuraman S."/>
            <person name="Rege F."/>
            <person name="Reyes R."/>
            <person name="Rise C."/>
            <person name="Rogov P."/>
            <person name="Ross K."/>
            <person name="Ryan E."/>
            <person name="Settipalli S."/>
            <person name="Shea T."/>
            <person name="Sherpa N."/>
            <person name="Shi L."/>
            <person name="Shih D."/>
            <person name="Sparrow T."/>
            <person name="Spaulding J."/>
            <person name="Stalker J."/>
            <person name="Stange-Thomann N."/>
            <person name="Stavropoulos S."/>
            <person name="Stone C."/>
            <person name="Strader C."/>
            <person name="Tesfaye S."/>
            <person name="Thomson T."/>
            <person name="Thoulutsang Y."/>
            <person name="Thoulutsang D."/>
            <person name="Topham K."/>
            <person name="Topping I."/>
            <person name="Tsamla T."/>
            <person name="Vassiliev H."/>
            <person name="Vo A."/>
            <person name="Wangchuk T."/>
            <person name="Wangdi T."/>
            <person name="Weiand M."/>
            <person name="Wilkinson J."/>
            <person name="Wilson A."/>
            <person name="Yadav S."/>
            <person name="Young G."/>
            <person name="Yu Q."/>
            <person name="Zembek L."/>
            <person name="Zhong D."/>
            <person name="Zimmer A."/>
            <person name="Zwirko Z."/>
            <person name="Jaffe D.B."/>
            <person name="Alvarez P."/>
            <person name="Brockman W."/>
            <person name="Butler J."/>
            <person name="Chin C."/>
            <person name="Gnerre S."/>
            <person name="MacCallum I."/>
            <person name="Graves J.A."/>
            <person name="Ponting C.P."/>
            <person name="Breen M."/>
            <person name="Samollow P.B."/>
            <person name="Lander E.S."/>
            <person name="Lindblad-Toh K."/>
        </authorList>
    </citation>
    <scope>NUCLEOTIDE SEQUENCE [LARGE SCALE GENOMIC DNA]</scope>
</reference>
<evidence type="ECO:0000256" key="1">
    <source>
        <dbReference type="ARBA" id="ARBA00004609"/>
    </source>
</evidence>
<evidence type="ECO:0000256" key="4">
    <source>
        <dbReference type="ARBA" id="ARBA00022729"/>
    </source>
</evidence>
<evidence type="ECO:0000259" key="9">
    <source>
        <dbReference type="Pfam" id="PF00021"/>
    </source>
</evidence>
<dbReference type="GO" id="GO:0098552">
    <property type="term" value="C:side of membrane"/>
    <property type="evidence" value="ECO:0007669"/>
    <property type="project" value="UniProtKB-KW"/>
</dbReference>
<sequence>MLQLWVSLLSPSNQRDFLSIAYSINCYNCTGVKQFSQCNTTQCPGLTYCESLEAEDKNGKSSDKKIYFKGCTNSCGIFFKELLEKAHSQISTNLIEVDYSCCSKELCNGADGISGSPLALIGTLLLSLGPAILWAGL</sequence>
<keyword evidence="8" id="KW-0449">Lipoprotein</keyword>
<dbReference type="Pfam" id="PF00021">
    <property type="entry name" value="UPAR_LY6"/>
    <property type="match status" value="1"/>
</dbReference>
<comment type="subcellular location">
    <subcellularLocation>
        <location evidence="1">Cell membrane</location>
        <topology evidence="1">Lipid-anchor</topology>
        <topology evidence="1">GPI-anchor</topology>
    </subcellularLocation>
</comment>
<evidence type="ECO:0000256" key="6">
    <source>
        <dbReference type="ARBA" id="ARBA00023157"/>
    </source>
</evidence>
<dbReference type="PANTHER" id="PTHR32217:SF2">
    <property type="entry name" value="LYMPHOCYTE ANTIGEN 6L"/>
    <property type="match status" value="1"/>
</dbReference>
<protein>
    <recommendedName>
        <fullName evidence="9">UPAR/Ly6 domain-containing protein</fullName>
    </recommendedName>
</protein>
<evidence type="ECO:0000313" key="10">
    <source>
        <dbReference type="Ensembl" id="ENSMODP00000044934.1"/>
    </source>
</evidence>
<dbReference type="Bgee" id="ENSMODG00000043432">
    <property type="expression patterns" value="Expressed in uterus and 18 other cell types or tissues"/>
</dbReference>
<name>A0A5F8GC22_MONDO</name>
<keyword evidence="3" id="KW-0336">GPI-anchor</keyword>
<dbReference type="GO" id="GO:0005886">
    <property type="term" value="C:plasma membrane"/>
    <property type="evidence" value="ECO:0007669"/>
    <property type="project" value="UniProtKB-SubCell"/>
</dbReference>
<dbReference type="InterPro" id="IPR051445">
    <property type="entry name" value="LY6H/LY6L_nAChR_modulators"/>
</dbReference>
<organism evidence="10 11">
    <name type="scientific">Monodelphis domestica</name>
    <name type="common">Gray short-tailed opossum</name>
    <dbReference type="NCBI Taxonomy" id="13616"/>
    <lineage>
        <taxon>Eukaryota</taxon>
        <taxon>Metazoa</taxon>
        <taxon>Chordata</taxon>
        <taxon>Craniata</taxon>
        <taxon>Vertebrata</taxon>
        <taxon>Euteleostomi</taxon>
        <taxon>Mammalia</taxon>
        <taxon>Metatheria</taxon>
        <taxon>Didelphimorphia</taxon>
        <taxon>Didelphidae</taxon>
        <taxon>Monodelphis</taxon>
    </lineage>
</organism>
<feature type="domain" description="UPAR/Ly6" evidence="9">
    <location>
        <begin position="24"/>
        <end position="109"/>
    </location>
</feature>
<evidence type="ECO:0000256" key="5">
    <source>
        <dbReference type="ARBA" id="ARBA00023136"/>
    </source>
</evidence>
<dbReference type="OMA" id="DVECCEK"/>
<accession>A0A5F8GC22</accession>
<proteinExistence type="predicted"/>
<dbReference type="InterPro" id="IPR016054">
    <property type="entry name" value="LY6_UPA_recep-like"/>
</dbReference>
<dbReference type="GeneTree" id="ENSGT00940000154560"/>
<dbReference type="Gene3D" id="2.10.60.10">
    <property type="entry name" value="CD59"/>
    <property type="match status" value="1"/>
</dbReference>
<dbReference type="AlphaFoldDB" id="A0A5F8GC22"/>
<keyword evidence="4" id="KW-0732">Signal</keyword>
<dbReference type="STRING" id="13616.ENSMODP00000044934"/>
<keyword evidence="5" id="KW-0472">Membrane</keyword>
<evidence type="ECO:0000256" key="2">
    <source>
        <dbReference type="ARBA" id="ARBA00022475"/>
    </source>
</evidence>
<dbReference type="Proteomes" id="UP000002280">
    <property type="component" value="Chromosome 3"/>
</dbReference>
<keyword evidence="11" id="KW-1185">Reference proteome</keyword>